<dbReference type="Gramene" id="TraesCAD_scaffold_041361_01G000500.1">
    <property type="protein sequence ID" value="TraesCAD_scaffold_041361_01G000500.1"/>
    <property type="gene ID" value="TraesCAD_scaffold_041361_01G000500"/>
</dbReference>
<organism evidence="1">
    <name type="scientific">Triticum aestivum</name>
    <name type="common">Wheat</name>
    <dbReference type="NCBI Taxonomy" id="4565"/>
    <lineage>
        <taxon>Eukaryota</taxon>
        <taxon>Viridiplantae</taxon>
        <taxon>Streptophyta</taxon>
        <taxon>Embryophyta</taxon>
        <taxon>Tracheophyta</taxon>
        <taxon>Spermatophyta</taxon>
        <taxon>Magnoliopsida</taxon>
        <taxon>Liliopsida</taxon>
        <taxon>Poales</taxon>
        <taxon>Poaceae</taxon>
        <taxon>BOP clade</taxon>
        <taxon>Pooideae</taxon>
        <taxon>Triticodae</taxon>
        <taxon>Triticeae</taxon>
        <taxon>Triticinae</taxon>
        <taxon>Triticum</taxon>
    </lineage>
</organism>
<dbReference type="Gramene" id="TraesSYM4B03G02277500.1">
    <property type="protein sequence ID" value="TraesSYM4B03G02277500.1.CDS1"/>
    <property type="gene ID" value="TraesSYM4B03G02277500"/>
</dbReference>
<reference evidence="1" key="1">
    <citation type="submission" date="2018-08" db="EMBL/GenBank/DDBJ databases">
        <authorList>
            <person name="Rossello M."/>
        </authorList>
    </citation>
    <scope>NUCLEOTIDE SEQUENCE [LARGE SCALE GENOMIC DNA]</scope>
    <source>
        <strain evidence="1">cv. Chinese Spring</strain>
    </source>
</reference>
<reference evidence="1" key="2">
    <citation type="submission" date="2018-10" db="UniProtKB">
        <authorList>
            <consortium name="EnsemblPlants"/>
        </authorList>
    </citation>
    <scope>IDENTIFICATION</scope>
</reference>
<dbReference type="EnsemblPlants" id="TraesCS4B02G073000.1">
    <property type="protein sequence ID" value="TraesCS4B02G073000.1.cds1"/>
    <property type="gene ID" value="TraesCS4B02G073000"/>
</dbReference>
<dbReference type="Gramene" id="TraesROB_scaffold_038203_01G000500.1">
    <property type="protein sequence ID" value="TraesROB_scaffold_038203_01G000500.1"/>
    <property type="gene ID" value="TraesROB_scaffold_038203_01G000500"/>
</dbReference>
<evidence type="ECO:0000313" key="1">
    <source>
        <dbReference type="EnsemblPlants" id="TraesCS4B02G073000.1.cds1"/>
    </source>
</evidence>
<dbReference type="Proteomes" id="UP000019116">
    <property type="component" value="Chromosome 4B"/>
</dbReference>
<name>A0A3B6INT6_WHEAT</name>
<dbReference type="Gramene" id="TraesJUL4B03G02271910.1">
    <property type="protein sequence ID" value="TraesJUL4B03G02271910.1.CDS1"/>
    <property type="gene ID" value="TraesJUL4B03G02271910"/>
</dbReference>
<dbReference type="Gramene" id="TraesNOR4B03G02268160.1">
    <property type="protein sequence ID" value="TraesNOR4B03G02268160.1.CDS1"/>
    <property type="gene ID" value="TraesNOR4B03G02268160"/>
</dbReference>
<protein>
    <submittedName>
        <fullName evidence="1">Uncharacterized protein</fullName>
    </submittedName>
</protein>
<proteinExistence type="predicted"/>
<dbReference type="Gramene" id="TraesCS4B03G0163100.1">
    <property type="protein sequence ID" value="TraesCS4B03G0163100.1.CDS1"/>
    <property type="gene ID" value="TraesCS4B03G0163100"/>
</dbReference>
<dbReference type="AlphaFoldDB" id="A0A3B6INT6"/>
<dbReference type="OrthoDB" id="717209at2759"/>
<dbReference type="Gramene" id="TraesCS4B02G073000.1">
    <property type="protein sequence ID" value="TraesCS4B02G073000.1.cds1"/>
    <property type="gene ID" value="TraesCS4B02G073000"/>
</dbReference>
<accession>A0A3B6INT6</accession>
<dbReference type="Gramene" id="TraesCLE_scaffold_022595_01G000100.1">
    <property type="protein sequence ID" value="TraesCLE_scaffold_022595_01G000100.1"/>
    <property type="gene ID" value="TraesCLE_scaffold_022595_01G000100"/>
</dbReference>
<keyword evidence="2" id="KW-1185">Reference proteome</keyword>
<sequence>MSSVEIPLHGARSARSANGSFTFMDPVQPAQMRDLGGKKRDRCGDLLLADDSEAAGWSSAMLDRSLALRRRRGPSPSSFHRGCLVVTEAQNSRDQETAPAVVAEEILERQGSEKEPTVEELVYWTVI</sequence>
<dbReference type="Gramene" id="TraesPARA_EIv1.0_1322930.1">
    <property type="protein sequence ID" value="TraesPARA_EIv1.0_1322930.1.CDS1"/>
    <property type="gene ID" value="TraesPARA_EIv1.0_1322930"/>
</dbReference>
<dbReference type="Gramene" id="TraesWEE_scaffold_041882_01G000500.1">
    <property type="protein sequence ID" value="TraesWEE_scaffold_041882_01G000500.1"/>
    <property type="gene ID" value="TraesWEE_scaffold_041882_01G000500"/>
</dbReference>
<dbReference type="Gramene" id="TraesRN4B0100170700.1">
    <property type="protein sequence ID" value="TraesRN4B0100170700.1"/>
    <property type="gene ID" value="TraesRN4B0100170700"/>
</dbReference>
<evidence type="ECO:0000313" key="2">
    <source>
        <dbReference type="Proteomes" id="UP000019116"/>
    </source>
</evidence>